<dbReference type="InterPro" id="IPR054216">
    <property type="entry name" value="DUF6930"/>
</dbReference>
<sequence length="541" mass="59888">MSGFNATTRRRLLRLPLVPSVWEGDRRALSRGGQAMAADWSGDVNAPDGDCILWVDGTQGIVRAMDVVPPDVGAEAVARTLLRAIEQPHSPGMPARPQKIVVRDRELLFFLRGVLQGLDINLDHVPDLPLIDEIFRGFQDAIVNRPPQLPEDFADSLTAKAMETWKLAPWRQLEDHQVIAIEVKHWDIDTFYLSIMGKLGMEYGILMYRSLESLQRFRQTALRSNDSTEAMEAAFLGQDCLFVTFDSPEGEDEFTLSLPSTEGEIEPVFGSLHPLEGMRAVLDEEEAAALEASLEALNRFLKQHSRKFAGGEFPKLSSRFRIPTHDPDAKSVYITVSTLPDISEEMLAMGEEAEAETGEMPYIRDDLVPDNSFLSLGVIPWETLDLIRNGADHYQAVEKITQAGDGLPVIMIQTSRPKAKSLIEQLKEAGGLKGICFNPGEDPYGGDRYDLGLLQANTDDLYLFGEFNEADPVHSAARKKWDQRCKKTKGYCGLIVAKGLTGASRGNPKLGDMIGLFEAKALTSKDLGLGTLQLTLAVDWM</sequence>
<feature type="domain" description="DUF7309" evidence="2">
    <location>
        <begin position="157"/>
        <end position="248"/>
    </location>
</feature>
<dbReference type="Pfam" id="PF23988">
    <property type="entry name" value="DUF7309"/>
    <property type="match status" value="1"/>
</dbReference>
<evidence type="ECO:0000259" key="1">
    <source>
        <dbReference type="Pfam" id="PF22007"/>
    </source>
</evidence>
<dbReference type="Pfam" id="PF22007">
    <property type="entry name" value="DUF6930"/>
    <property type="match status" value="1"/>
</dbReference>
<reference evidence="3" key="1">
    <citation type="journal article" date="2020" name="mSystems">
        <title>Genome- and Community-Level Interaction Insights into Carbon Utilization and Element Cycling Functions of Hydrothermarchaeota in Hydrothermal Sediment.</title>
        <authorList>
            <person name="Zhou Z."/>
            <person name="Liu Y."/>
            <person name="Xu W."/>
            <person name="Pan J."/>
            <person name="Luo Z.H."/>
            <person name="Li M."/>
        </authorList>
    </citation>
    <scope>NUCLEOTIDE SEQUENCE [LARGE SCALE GENOMIC DNA]</scope>
    <source>
        <strain evidence="3">SpSt-418</strain>
    </source>
</reference>
<name>A0A7C3KID4_9CYAN</name>
<evidence type="ECO:0000313" key="3">
    <source>
        <dbReference type="EMBL" id="HFN00708.1"/>
    </source>
</evidence>
<dbReference type="EMBL" id="DSRU01000339">
    <property type="protein sequence ID" value="HFN00708.1"/>
    <property type="molecule type" value="Genomic_DNA"/>
</dbReference>
<gene>
    <name evidence="3" type="ORF">ENR64_23735</name>
</gene>
<organism evidence="3">
    <name type="scientific">Oscillatoriales cyanobacterium SpSt-418</name>
    <dbReference type="NCBI Taxonomy" id="2282169"/>
    <lineage>
        <taxon>Bacteria</taxon>
        <taxon>Bacillati</taxon>
        <taxon>Cyanobacteriota</taxon>
        <taxon>Cyanophyceae</taxon>
        <taxon>Oscillatoriophycideae</taxon>
        <taxon>Oscillatoriales</taxon>
    </lineage>
</organism>
<evidence type="ECO:0000259" key="2">
    <source>
        <dbReference type="Pfam" id="PF23988"/>
    </source>
</evidence>
<comment type="caution">
    <text evidence="3">The sequence shown here is derived from an EMBL/GenBank/DDBJ whole genome shotgun (WGS) entry which is preliminary data.</text>
</comment>
<accession>A0A7C3KID4</accession>
<feature type="domain" description="DUF6930" evidence="1">
    <location>
        <begin position="9"/>
        <end position="139"/>
    </location>
</feature>
<proteinExistence type="predicted"/>
<dbReference type="InterPro" id="IPR055733">
    <property type="entry name" value="DUF7309"/>
</dbReference>
<protein>
    <submittedName>
        <fullName evidence="3">Uncharacterized protein</fullName>
    </submittedName>
</protein>
<dbReference type="AlphaFoldDB" id="A0A7C3KID4"/>